<protein>
    <submittedName>
        <fullName evidence="1">Uncharacterized protein</fullName>
    </submittedName>
</protein>
<comment type="caution">
    <text evidence="1">The sequence shown here is derived from an EMBL/GenBank/DDBJ whole genome shotgun (WGS) entry which is preliminary data.</text>
</comment>
<reference evidence="1 2" key="1">
    <citation type="submission" date="2023-08" db="EMBL/GenBank/DDBJ databases">
        <title>Draft genome sequence of Algoriphagus taiwanensis.</title>
        <authorList>
            <person name="Takatani N."/>
            <person name="Hosokawa M."/>
            <person name="Sawabe T."/>
        </authorList>
    </citation>
    <scope>NUCLEOTIDE SEQUENCE [LARGE SCALE GENOMIC DNA]</scope>
    <source>
        <strain evidence="1 2">JCM 19755</strain>
    </source>
</reference>
<organism evidence="1 2">
    <name type="scientific">Algoriphagus taiwanensis</name>
    <dbReference type="NCBI Taxonomy" id="1445656"/>
    <lineage>
        <taxon>Bacteria</taxon>
        <taxon>Pseudomonadati</taxon>
        <taxon>Bacteroidota</taxon>
        <taxon>Cytophagia</taxon>
        <taxon>Cytophagales</taxon>
        <taxon>Cyclobacteriaceae</taxon>
        <taxon>Algoriphagus</taxon>
    </lineage>
</organism>
<gene>
    <name evidence="1" type="ORF">Ataiwa_04660</name>
</gene>
<accession>A0ABQ6PW47</accession>
<proteinExistence type="predicted"/>
<dbReference type="Proteomes" id="UP001307705">
    <property type="component" value="Unassembled WGS sequence"/>
</dbReference>
<sequence>MALGATRGIEMRAFFREFNPEGVEFILKTLDQIQSHALEAVE</sequence>
<evidence type="ECO:0000313" key="2">
    <source>
        <dbReference type="Proteomes" id="UP001307705"/>
    </source>
</evidence>
<dbReference type="EMBL" id="BTPE01000002">
    <property type="protein sequence ID" value="GMQ32194.1"/>
    <property type="molecule type" value="Genomic_DNA"/>
</dbReference>
<name>A0ABQ6PW47_9BACT</name>
<evidence type="ECO:0000313" key="1">
    <source>
        <dbReference type="EMBL" id="GMQ32194.1"/>
    </source>
</evidence>
<keyword evidence="2" id="KW-1185">Reference proteome</keyword>